<protein>
    <submittedName>
        <fullName evidence="2">Uncharacterized protein</fullName>
    </submittedName>
</protein>
<keyword evidence="3" id="KW-1185">Reference proteome</keyword>
<evidence type="ECO:0000313" key="2">
    <source>
        <dbReference type="EMBL" id="GIL67227.1"/>
    </source>
</evidence>
<evidence type="ECO:0000256" key="1">
    <source>
        <dbReference type="SAM" id="MobiDB-lite"/>
    </source>
</evidence>
<dbReference type="EMBL" id="BNCO01000096">
    <property type="protein sequence ID" value="GIL67227.1"/>
    <property type="molecule type" value="Genomic_DNA"/>
</dbReference>
<comment type="caution">
    <text evidence="2">The sequence shown here is derived from an EMBL/GenBank/DDBJ whole genome shotgun (WGS) entry which is preliminary data.</text>
</comment>
<organism evidence="2 3">
    <name type="scientific">Volvox africanus</name>
    <dbReference type="NCBI Taxonomy" id="51714"/>
    <lineage>
        <taxon>Eukaryota</taxon>
        <taxon>Viridiplantae</taxon>
        <taxon>Chlorophyta</taxon>
        <taxon>core chlorophytes</taxon>
        <taxon>Chlorophyceae</taxon>
        <taxon>CS clade</taxon>
        <taxon>Chlamydomonadales</taxon>
        <taxon>Volvocaceae</taxon>
        <taxon>Volvox</taxon>
    </lineage>
</organism>
<feature type="region of interest" description="Disordered" evidence="1">
    <location>
        <begin position="67"/>
        <end position="120"/>
    </location>
</feature>
<gene>
    <name evidence="2" type="ORF">Vafri_20661</name>
</gene>
<sequence length="120" mass="13163">GYIAVNGRVHKPQCTAASAPSLSRMLGAMIEMCRVREIKPPIVVAVVKGKKPPLQRVHVDITSPLHTAQHPRRCTHPSPFSPGHYSLTPAPTHTHTHALPLTHTSPLPPRLYPEQPIHIP</sequence>
<reference evidence="2" key="1">
    <citation type="journal article" date="2021" name="Proc. Natl. Acad. Sci. U.S.A.">
        <title>Three genomes in the algal genus Volvox reveal the fate of a haploid sex-determining region after a transition to homothallism.</title>
        <authorList>
            <person name="Yamamoto K."/>
            <person name="Hamaji T."/>
            <person name="Kawai-Toyooka H."/>
            <person name="Matsuzaki R."/>
            <person name="Takahashi F."/>
            <person name="Nishimura Y."/>
            <person name="Kawachi M."/>
            <person name="Noguchi H."/>
            <person name="Minakuchi Y."/>
            <person name="Umen J.G."/>
            <person name="Toyoda A."/>
            <person name="Nozaki H."/>
        </authorList>
    </citation>
    <scope>NUCLEOTIDE SEQUENCE</scope>
    <source>
        <strain evidence="2">NIES-3780</strain>
    </source>
</reference>
<evidence type="ECO:0000313" key="3">
    <source>
        <dbReference type="Proteomes" id="UP000747399"/>
    </source>
</evidence>
<feature type="non-terminal residue" evidence="2">
    <location>
        <position position="1"/>
    </location>
</feature>
<accession>A0A8J4BRY2</accession>
<name>A0A8J4BRY2_9CHLO</name>
<feature type="compositionally biased region" description="Low complexity" evidence="1">
    <location>
        <begin position="86"/>
        <end position="105"/>
    </location>
</feature>
<dbReference type="AlphaFoldDB" id="A0A8J4BRY2"/>
<dbReference type="Proteomes" id="UP000747399">
    <property type="component" value="Unassembled WGS sequence"/>
</dbReference>
<feature type="non-terminal residue" evidence="2">
    <location>
        <position position="120"/>
    </location>
</feature>
<proteinExistence type="predicted"/>